<evidence type="ECO:0000259" key="1">
    <source>
        <dbReference type="PROSITE" id="PS51910"/>
    </source>
</evidence>
<evidence type="ECO:0000313" key="3">
    <source>
        <dbReference type="Proteomes" id="UP000011944"/>
    </source>
</evidence>
<name>M1ZYU0_CLOBO</name>
<dbReference type="SUPFAM" id="SSF51445">
    <property type="entry name" value="(Trans)glycosidases"/>
    <property type="match status" value="1"/>
</dbReference>
<reference evidence="2 3" key="1">
    <citation type="submission" date="2012-10" db="EMBL/GenBank/DDBJ databases">
        <authorList>
            <person name="Strain E.A."/>
            <person name="Brown E."/>
            <person name="Allard M.W."/>
            <person name="Gonzalez-Escalona N."/>
            <person name="Timme R."/>
        </authorList>
    </citation>
    <scope>NUCLEOTIDE SEQUENCE [LARGE SCALE GENOMIC DNA]</scope>
    <source>
        <strain evidence="2 3">CFSAN001627</strain>
    </source>
</reference>
<dbReference type="GO" id="GO:0005975">
    <property type="term" value="P:carbohydrate metabolic process"/>
    <property type="evidence" value="ECO:0007669"/>
    <property type="project" value="InterPro"/>
</dbReference>
<sequence>MLFSIISLDGGKTKAADSNESRKKIVAYFTEWGVYDGHNNYKISDVPWDKITHINYAFATIKNNKIALFDEWAATGIDFGDGWDSPYKGNLGQIK</sequence>
<protein>
    <submittedName>
        <fullName evidence="2">Glycosyl hydrolase, family 18</fullName>
    </submittedName>
</protein>
<gene>
    <name evidence="2" type="ORF">CFSAN001627_03925</name>
</gene>
<evidence type="ECO:0000313" key="2">
    <source>
        <dbReference type="EMBL" id="EKN42894.1"/>
    </source>
</evidence>
<dbReference type="InterPro" id="IPR001223">
    <property type="entry name" value="Glyco_hydro18_cat"/>
</dbReference>
<feature type="domain" description="GH18" evidence="1">
    <location>
        <begin position="23"/>
        <end position="95"/>
    </location>
</feature>
<dbReference type="Proteomes" id="UP000011944">
    <property type="component" value="Unassembled WGS sequence"/>
</dbReference>
<organism evidence="2 3">
    <name type="scientific">Clostridium botulinum CFSAN001627</name>
    <dbReference type="NCBI Taxonomy" id="1232189"/>
    <lineage>
        <taxon>Bacteria</taxon>
        <taxon>Bacillati</taxon>
        <taxon>Bacillota</taxon>
        <taxon>Clostridia</taxon>
        <taxon>Eubacteriales</taxon>
        <taxon>Clostridiaceae</taxon>
        <taxon>Clostridium</taxon>
    </lineage>
</organism>
<keyword evidence="2" id="KW-0378">Hydrolase</keyword>
<dbReference type="GO" id="GO:0016787">
    <property type="term" value="F:hydrolase activity"/>
    <property type="evidence" value="ECO:0007669"/>
    <property type="project" value="UniProtKB-KW"/>
</dbReference>
<proteinExistence type="predicted"/>
<dbReference type="PROSITE" id="PS51910">
    <property type="entry name" value="GH18_2"/>
    <property type="match status" value="1"/>
</dbReference>
<reference evidence="2 3" key="2">
    <citation type="submission" date="2013-03" db="EMBL/GenBank/DDBJ databases">
        <title>Diversity in Clostridium botulinum.</title>
        <authorList>
            <person name="Timme R.E."/>
            <person name="Allard M."/>
            <person name="Luo Y."/>
            <person name="Strain E."/>
            <person name="Gonzalez-Escalona N."/>
            <person name="Brown E."/>
        </authorList>
    </citation>
    <scope>NUCLEOTIDE SEQUENCE [LARGE SCALE GENOMIC DNA]</scope>
    <source>
        <strain evidence="2 3">CFSAN001627</strain>
    </source>
</reference>
<dbReference type="InterPro" id="IPR017853">
    <property type="entry name" value="GH"/>
</dbReference>
<accession>M1ZYU0</accession>
<dbReference type="EMBL" id="AMXI01000205">
    <property type="protein sequence ID" value="EKN42894.1"/>
    <property type="molecule type" value="Genomic_DNA"/>
</dbReference>
<dbReference type="AlphaFoldDB" id="M1ZYU0"/>
<dbReference type="Gene3D" id="3.20.20.80">
    <property type="entry name" value="Glycosidases"/>
    <property type="match status" value="1"/>
</dbReference>
<feature type="non-terminal residue" evidence="2">
    <location>
        <position position="95"/>
    </location>
</feature>
<comment type="caution">
    <text evidence="2">The sequence shown here is derived from an EMBL/GenBank/DDBJ whole genome shotgun (WGS) entry which is preliminary data.</text>
</comment>
<dbReference type="Pfam" id="PF00704">
    <property type="entry name" value="Glyco_hydro_18"/>
    <property type="match status" value="1"/>
</dbReference>